<dbReference type="Gene3D" id="3.90.180.10">
    <property type="entry name" value="Medium-chain alcohol dehydrogenases, catalytic domain"/>
    <property type="match status" value="1"/>
</dbReference>
<dbReference type="Pfam" id="PF00107">
    <property type="entry name" value="ADH_zinc_N"/>
    <property type="match status" value="1"/>
</dbReference>
<dbReference type="SMART" id="SM00829">
    <property type="entry name" value="PKS_ER"/>
    <property type="match status" value="1"/>
</dbReference>
<reference evidence="4" key="1">
    <citation type="submission" date="2016-02" db="EMBL/GenBank/DDBJ databases">
        <authorList>
            <person name="Shin S.-K."/>
            <person name="Yi H."/>
            <person name="Kim E."/>
        </authorList>
    </citation>
    <scope>NUCLEOTIDE SEQUENCE [LARGE SCALE GENOMIC DNA]</scope>
    <source>
        <strain evidence="4">LPB0003</strain>
    </source>
</reference>
<dbReference type="Gene3D" id="3.40.50.720">
    <property type="entry name" value="NAD(P)-binding Rossmann-like Domain"/>
    <property type="match status" value="1"/>
</dbReference>
<dbReference type="CDD" id="cd05288">
    <property type="entry name" value="PGDH"/>
    <property type="match status" value="1"/>
</dbReference>
<dbReference type="InterPro" id="IPR011032">
    <property type="entry name" value="GroES-like_sf"/>
</dbReference>
<dbReference type="OrthoDB" id="9805663at2"/>
<accession>A0A1B8U1T0</accession>
<dbReference type="RefSeq" id="WP_065317972.1">
    <property type="nucleotide sequence ID" value="NZ_CP017477.1"/>
</dbReference>
<evidence type="ECO:0000313" key="4">
    <source>
        <dbReference type="Proteomes" id="UP000092584"/>
    </source>
</evidence>
<evidence type="ECO:0000313" key="3">
    <source>
        <dbReference type="EMBL" id="OBY65830.1"/>
    </source>
</evidence>
<gene>
    <name evidence="3" type="ORF">LPB3_02220</name>
</gene>
<dbReference type="AlphaFoldDB" id="A0A1B8U1T0"/>
<evidence type="ECO:0000259" key="2">
    <source>
        <dbReference type="SMART" id="SM00829"/>
    </source>
</evidence>
<keyword evidence="1" id="KW-0560">Oxidoreductase</keyword>
<organism evidence="3 4">
    <name type="scientific">Polaribacter vadi</name>
    <dbReference type="NCBI Taxonomy" id="1774273"/>
    <lineage>
        <taxon>Bacteria</taxon>
        <taxon>Pseudomonadati</taxon>
        <taxon>Bacteroidota</taxon>
        <taxon>Flavobacteriia</taxon>
        <taxon>Flavobacteriales</taxon>
        <taxon>Flavobacteriaceae</taxon>
    </lineage>
</organism>
<comment type="caution">
    <text evidence="3">The sequence shown here is derived from an EMBL/GenBank/DDBJ whole genome shotgun (WGS) entry which is preliminary data.</text>
</comment>
<dbReference type="EMBL" id="LSFM01000013">
    <property type="protein sequence ID" value="OBY65830.1"/>
    <property type="molecule type" value="Genomic_DNA"/>
</dbReference>
<dbReference type="GO" id="GO:0016628">
    <property type="term" value="F:oxidoreductase activity, acting on the CH-CH group of donors, NAD or NADP as acceptor"/>
    <property type="evidence" value="ECO:0007669"/>
    <property type="project" value="InterPro"/>
</dbReference>
<dbReference type="Pfam" id="PF16884">
    <property type="entry name" value="ADH_N_2"/>
    <property type="match status" value="1"/>
</dbReference>
<dbReference type="KEGG" id="pob:LPB03_02860"/>
<dbReference type="STRING" id="1774273.LPB03_02860"/>
<dbReference type="Proteomes" id="UP000092584">
    <property type="component" value="Unassembled WGS sequence"/>
</dbReference>
<dbReference type="InterPro" id="IPR013149">
    <property type="entry name" value="ADH-like_C"/>
</dbReference>
<dbReference type="SUPFAM" id="SSF50129">
    <property type="entry name" value="GroES-like"/>
    <property type="match status" value="1"/>
</dbReference>
<sequence length="335" mass="36706">MNNKQIIFKKRPVGTPDATTWQLETNPIPELEEGEILVEHHYISLDPAMRGWMNDSKSYIPPVQIDDVMRAGSIGKVIQNNGNPKFEIGDVVTSWGGVQQYAITNGDGWYKVDTRLAPMPTYIGTLGMPGMTAYFGILEVAKAKEGDIVLVSGAAGAVGSIVGQIAKIKGCTVIGIAGGKEKCDYLINELGFDEAIDYKSENIYSALKAKCPQGIDIYFDNVGGKILDAALSKLRMHARVVICGAISQYNNKAKVNGPSNYLSLLVTRSTMQGMVVMDYTKDFGVAAKQMGTWMQEGKLKSREDIYVGIENFHETYNRLFSGDKNGKLVLKVIEE</sequence>
<keyword evidence="4" id="KW-1185">Reference proteome</keyword>
<proteinExistence type="predicted"/>
<protein>
    <submittedName>
        <fullName evidence="3">NADP-dependent oxidoreductase</fullName>
    </submittedName>
</protein>
<dbReference type="FunFam" id="3.40.50.720:FF:000121">
    <property type="entry name" value="Prostaglandin reductase 2"/>
    <property type="match status" value="1"/>
</dbReference>
<dbReference type="SUPFAM" id="SSF51735">
    <property type="entry name" value="NAD(P)-binding Rossmann-fold domains"/>
    <property type="match status" value="1"/>
</dbReference>
<dbReference type="PANTHER" id="PTHR43205">
    <property type="entry name" value="PROSTAGLANDIN REDUCTASE"/>
    <property type="match status" value="1"/>
</dbReference>
<dbReference type="InterPro" id="IPR020843">
    <property type="entry name" value="ER"/>
</dbReference>
<dbReference type="InterPro" id="IPR045010">
    <property type="entry name" value="MDR_fam"/>
</dbReference>
<name>A0A1B8U1T0_9FLAO</name>
<feature type="domain" description="Enoyl reductase (ER)" evidence="2">
    <location>
        <begin position="14"/>
        <end position="330"/>
    </location>
</feature>
<evidence type="ECO:0000256" key="1">
    <source>
        <dbReference type="ARBA" id="ARBA00023002"/>
    </source>
</evidence>
<dbReference type="PANTHER" id="PTHR43205:SF7">
    <property type="entry name" value="PROSTAGLANDIN REDUCTASE 1"/>
    <property type="match status" value="1"/>
</dbReference>
<dbReference type="InterPro" id="IPR036291">
    <property type="entry name" value="NAD(P)-bd_dom_sf"/>
</dbReference>
<dbReference type="InterPro" id="IPR041694">
    <property type="entry name" value="ADH_N_2"/>
</dbReference>